<dbReference type="EMBL" id="JAZHXJ010001243">
    <property type="protein sequence ID" value="KAL1845130.1"/>
    <property type="molecule type" value="Genomic_DNA"/>
</dbReference>
<dbReference type="InterPro" id="IPR002575">
    <property type="entry name" value="Aminoglycoside_PTrfase"/>
</dbReference>
<comment type="caution">
    <text evidence="2">The sequence shown here is derived from an EMBL/GenBank/DDBJ whole genome shotgun (WGS) entry which is preliminary data.</text>
</comment>
<proteinExistence type="predicted"/>
<protein>
    <recommendedName>
        <fullName evidence="1">Protein kinase domain-containing protein</fullName>
    </recommendedName>
</protein>
<accession>A0ABR3VTX9</accession>
<reference evidence="2 3" key="1">
    <citation type="journal article" date="2024" name="Commun. Biol.">
        <title>Comparative genomic analysis of thermophilic fungi reveals convergent evolutionary adaptations and gene losses.</title>
        <authorList>
            <person name="Steindorff A.S."/>
            <person name="Aguilar-Pontes M.V."/>
            <person name="Robinson A.J."/>
            <person name="Andreopoulos B."/>
            <person name="LaButti K."/>
            <person name="Kuo A."/>
            <person name="Mondo S."/>
            <person name="Riley R."/>
            <person name="Otillar R."/>
            <person name="Haridas S."/>
            <person name="Lipzen A."/>
            <person name="Grimwood J."/>
            <person name="Schmutz J."/>
            <person name="Clum A."/>
            <person name="Reid I.D."/>
            <person name="Moisan M.C."/>
            <person name="Butler G."/>
            <person name="Nguyen T.T.M."/>
            <person name="Dewar K."/>
            <person name="Conant G."/>
            <person name="Drula E."/>
            <person name="Henrissat B."/>
            <person name="Hansel C."/>
            <person name="Singer S."/>
            <person name="Hutchinson M.I."/>
            <person name="de Vries R.P."/>
            <person name="Natvig D.O."/>
            <person name="Powell A.J."/>
            <person name="Tsang A."/>
            <person name="Grigoriev I.V."/>
        </authorList>
    </citation>
    <scope>NUCLEOTIDE SEQUENCE [LARGE SCALE GENOMIC DNA]</scope>
    <source>
        <strain evidence="2 3">ATCC 24622</strain>
    </source>
</reference>
<evidence type="ECO:0000313" key="3">
    <source>
        <dbReference type="Proteomes" id="UP001586593"/>
    </source>
</evidence>
<gene>
    <name evidence="2" type="ORF">VTK73DRAFT_1064</name>
</gene>
<dbReference type="Pfam" id="PF01636">
    <property type="entry name" value="APH"/>
    <property type="match status" value="1"/>
</dbReference>
<sequence length="356" mass="40137">MVPASMITFPPEAVLDIVKAVCSDGTNTFFLHGTEDRPLSGKQCLIYVVQGIATCAVRIPVHLEHLPSEAISNYVDAEVSILRRLETSHFSWSPRVLGYDSGFNNPIKFPYMVLTWIDGKPLEWTESIPPQGHTRDKVLYQLANILLELVSCTMHSKPGVTALTFLTDAVDRKIQRVKKGQLRDVRLEDCLVQRELVPRVIHDLPEASYFVLSHEDLAAQNIIVDDEFNVKGIIDWGFARYLPLQFAAYFPRFLAIEPEVDDPLPEDVVSFSSAFLRPSLSLQVDRECFISQLLSADSVSVSHAIRELMTIILTDPDVDWRHLVFEAAFSKGLHVWMAKRSWLITGTRAGLEPLSH</sequence>
<evidence type="ECO:0000259" key="1">
    <source>
        <dbReference type="PROSITE" id="PS50011"/>
    </source>
</evidence>
<name>A0ABR3VTX9_9PEZI</name>
<organism evidence="2 3">
    <name type="scientific">Phialemonium thermophilum</name>
    <dbReference type="NCBI Taxonomy" id="223376"/>
    <lineage>
        <taxon>Eukaryota</taxon>
        <taxon>Fungi</taxon>
        <taxon>Dikarya</taxon>
        <taxon>Ascomycota</taxon>
        <taxon>Pezizomycotina</taxon>
        <taxon>Sordariomycetes</taxon>
        <taxon>Sordariomycetidae</taxon>
        <taxon>Cephalothecales</taxon>
        <taxon>Cephalothecaceae</taxon>
        <taxon>Phialemonium</taxon>
    </lineage>
</organism>
<dbReference type="Gene3D" id="3.90.1200.10">
    <property type="match status" value="1"/>
</dbReference>
<keyword evidence="3" id="KW-1185">Reference proteome</keyword>
<dbReference type="SUPFAM" id="SSF56112">
    <property type="entry name" value="Protein kinase-like (PK-like)"/>
    <property type="match status" value="1"/>
</dbReference>
<dbReference type="PANTHER" id="PTHR21310:SF37">
    <property type="entry name" value="AMINOGLYCOSIDE PHOSPHOTRANSFERASE DOMAIN-CONTAINING PROTEIN"/>
    <property type="match status" value="1"/>
</dbReference>
<dbReference type="PROSITE" id="PS50011">
    <property type="entry name" value="PROTEIN_KINASE_DOM"/>
    <property type="match status" value="1"/>
</dbReference>
<dbReference type="InterPro" id="IPR011009">
    <property type="entry name" value="Kinase-like_dom_sf"/>
</dbReference>
<dbReference type="InterPro" id="IPR000719">
    <property type="entry name" value="Prot_kinase_dom"/>
</dbReference>
<dbReference type="InterPro" id="IPR051678">
    <property type="entry name" value="AGP_Transferase"/>
</dbReference>
<dbReference type="PANTHER" id="PTHR21310">
    <property type="entry name" value="AMINOGLYCOSIDE PHOSPHOTRANSFERASE-RELATED-RELATED"/>
    <property type="match status" value="1"/>
</dbReference>
<feature type="domain" description="Protein kinase" evidence="1">
    <location>
        <begin position="15"/>
        <end position="356"/>
    </location>
</feature>
<dbReference type="Proteomes" id="UP001586593">
    <property type="component" value="Unassembled WGS sequence"/>
</dbReference>
<evidence type="ECO:0000313" key="2">
    <source>
        <dbReference type="EMBL" id="KAL1845130.1"/>
    </source>
</evidence>